<evidence type="ECO:0000256" key="2">
    <source>
        <dbReference type="ARBA" id="ARBA00008785"/>
    </source>
</evidence>
<sequence length="582" mass="63292">MTRRTLPLTDHYDVRRGEDGHRYLHPLVRGFPLLRFPLLNKGTAFTEAEREALGLDGLLAPQVDTLDALVERQYAEYASIAEPLDRHVFLRNLQDRNEVLFYALLSAHVEEMLPVVYTPTVGLAVQKFSQIYRYPRGLTLSTRNIDRAGAALANVPLNDVRIIVATDSSAILGIGDQGFGGMAISIGKLSLYTVAGGVGPDKTLPVELDVGTGRADLRDDPAYLGVKHERLTGDEYLRFVDRFVEATLQRYPKAIIQWEDFSKDAAFEVLRRYRRVVPSFNDDIQGTGAVVLAGVLNACRMKGEALRDQVVVVHGAGAGGAGVALAIREGMRREGLSPREIAGRVFVLDSRGLLTDDRHMEDYKRELATPKGLTDGWAGTDLESVIREGKATVLLGLSGQAGIFSEAVVRAAHANTARPLVFPLSNPTANTEALPADILAWTDGQAIVATGSPFDPVTLNGETHEIGQGNNAFIFPGLGFGAILARVREVTDEMVTAAAYALAEYTQANHPGRTYPPVAELSHASIHVAVAVIRQALADGVATEFTLRGQSDAGLLDTVKRKFWQPKYLPFRPPLDEPASSR</sequence>
<feature type="domain" description="Malic enzyme NAD-binding" evidence="9">
    <location>
        <begin position="284"/>
        <end position="537"/>
    </location>
</feature>
<dbReference type="InterPro" id="IPR036291">
    <property type="entry name" value="NAD(P)-bd_dom_sf"/>
</dbReference>
<keyword evidence="3 7" id="KW-0479">Metal-binding</keyword>
<keyword evidence="12" id="KW-1185">Reference proteome</keyword>
<evidence type="ECO:0000256" key="4">
    <source>
        <dbReference type="ARBA" id="ARBA00023027"/>
    </source>
</evidence>
<feature type="binding site" evidence="7">
    <location>
        <position position="259"/>
    </location>
    <ligand>
        <name>a divalent metal cation</name>
        <dbReference type="ChEBI" id="CHEBI:60240"/>
    </ligand>
</feature>
<dbReference type="NCBIfam" id="NF010052">
    <property type="entry name" value="PRK13529.1"/>
    <property type="match status" value="1"/>
</dbReference>
<evidence type="ECO:0000256" key="5">
    <source>
        <dbReference type="PIRSR" id="PIRSR000106-1"/>
    </source>
</evidence>
<dbReference type="PANTHER" id="PTHR23406:SF34">
    <property type="entry name" value="NAD-DEPENDENT MALIC ENZYME, MITOCHONDRIAL"/>
    <property type="match status" value="1"/>
</dbReference>
<protein>
    <submittedName>
        <fullName evidence="11">NAD-dependent malic enzyme</fullName>
    </submittedName>
</protein>
<dbReference type="InterPro" id="IPR037062">
    <property type="entry name" value="Malic_N_dom_sf"/>
</dbReference>
<dbReference type="GO" id="GO:0006108">
    <property type="term" value="P:malate metabolic process"/>
    <property type="evidence" value="ECO:0007669"/>
    <property type="project" value="TreeGrafter"/>
</dbReference>
<dbReference type="PROSITE" id="PS00331">
    <property type="entry name" value="MALIC_ENZYMES"/>
    <property type="match status" value="1"/>
</dbReference>
<dbReference type="Pfam" id="PF03949">
    <property type="entry name" value="Malic_M"/>
    <property type="match status" value="1"/>
</dbReference>
<dbReference type="GO" id="GO:0046872">
    <property type="term" value="F:metal ion binding"/>
    <property type="evidence" value="ECO:0007669"/>
    <property type="project" value="UniProtKB-KW"/>
</dbReference>
<dbReference type="PANTHER" id="PTHR23406">
    <property type="entry name" value="MALIC ENZYME-RELATED"/>
    <property type="match status" value="1"/>
</dbReference>
<gene>
    <name evidence="11" type="ORF">GCM10008956_11180</name>
</gene>
<dbReference type="PIRSF" id="PIRSF000106">
    <property type="entry name" value="ME"/>
    <property type="match status" value="1"/>
</dbReference>
<feature type="binding site" evidence="7">
    <location>
        <position position="260"/>
    </location>
    <ligand>
        <name>a divalent metal cation</name>
        <dbReference type="ChEBI" id="CHEBI:60240"/>
    </ligand>
</feature>
<organism evidence="11 12">
    <name type="scientific">Deinococcus arenae</name>
    <dbReference type="NCBI Taxonomy" id="1452751"/>
    <lineage>
        <taxon>Bacteria</taxon>
        <taxon>Thermotogati</taxon>
        <taxon>Deinococcota</taxon>
        <taxon>Deinococci</taxon>
        <taxon>Deinococcales</taxon>
        <taxon>Deinococcaceae</taxon>
        <taxon>Deinococcus</taxon>
    </lineage>
</organism>
<evidence type="ECO:0000256" key="8">
    <source>
        <dbReference type="RuleBase" id="RU003427"/>
    </source>
</evidence>
<keyword evidence="4" id="KW-0520">NAD</keyword>
<evidence type="ECO:0000256" key="6">
    <source>
        <dbReference type="PIRSR" id="PIRSR000106-2"/>
    </source>
</evidence>
<evidence type="ECO:0000313" key="12">
    <source>
        <dbReference type="Proteomes" id="UP000600547"/>
    </source>
</evidence>
<evidence type="ECO:0000256" key="3">
    <source>
        <dbReference type="ARBA" id="ARBA00022723"/>
    </source>
</evidence>
<evidence type="ECO:0000256" key="1">
    <source>
        <dbReference type="ARBA" id="ARBA00001936"/>
    </source>
</evidence>
<evidence type="ECO:0000259" key="10">
    <source>
        <dbReference type="SMART" id="SM01274"/>
    </source>
</evidence>
<dbReference type="Gene3D" id="3.40.50.10380">
    <property type="entry name" value="Malic enzyme, N-terminal domain"/>
    <property type="match status" value="1"/>
</dbReference>
<comment type="similarity">
    <text evidence="2 8">Belongs to the malic enzymes family.</text>
</comment>
<dbReference type="GO" id="GO:0016616">
    <property type="term" value="F:oxidoreductase activity, acting on the CH-OH group of donors, NAD or NADP as acceptor"/>
    <property type="evidence" value="ECO:0007669"/>
    <property type="project" value="InterPro"/>
</dbReference>
<comment type="cofactor">
    <cofactor evidence="1">
        <name>Mn(2+)</name>
        <dbReference type="ChEBI" id="CHEBI:29035"/>
    </cofactor>
</comment>
<dbReference type="InterPro" id="IPR046346">
    <property type="entry name" value="Aminoacid_DH-like_N_sf"/>
</dbReference>
<accession>A0A8H9GNL6</accession>
<dbReference type="InterPro" id="IPR012302">
    <property type="entry name" value="Malic_NAD-bd"/>
</dbReference>
<name>A0A8H9GNL6_9DEIO</name>
<dbReference type="Proteomes" id="UP000600547">
    <property type="component" value="Unassembled WGS sequence"/>
</dbReference>
<dbReference type="PRINTS" id="PR00072">
    <property type="entry name" value="MALOXRDTASE"/>
</dbReference>
<feature type="active site" description="Proton acceptor" evidence="5">
    <location>
        <position position="188"/>
    </location>
</feature>
<evidence type="ECO:0000256" key="7">
    <source>
        <dbReference type="PIRSR" id="PIRSR000106-3"/>
    </source>
</evidence>
<dbReference type="SUPFAM" id="SSF51735">
    <property type="entry name" value="NAD(P)-binding Rossmann-fold domains"/>
    <property type="match status" value="1"/>
</dbReference>
<comment type="caution">
    <text evidence="11">The sequence shown here is derived from an EMBL/GenBank/DDBJ whole genome shotgun (WGS) entry which is preliminary data.</text>
</comment>
<proteinExistence type="inferred from homology"/>
<feature type="domain" description="Malic enzyme N-terminal" evidence="10">
    <location>
        <begin position="94"/>
        <end position="274"/>
    </location>
</feature>
<dbReference type="GO" id="GO:0051287">
    <property type="term" value="F:NAD binding"/>
    <property type="evidence" value="ECO:0007669"/>
    <property type="project" value="InterPro"/>
</dbReference>
<dbReference type="InterPro" id="IPR012301">
    <property type="entry name" value="Malic_N_dom"/>
</dbReference>
<dbReference type="InterPro" id="IPR015884">
    <property type="entry name" value="Malic_enzyme_CS"/>
</dbReference>
<comment type="cofactor">
    <cofactor evidence="7">
        <name>Mg(2+)</name>
        <dbReference type="ChEBI" id="CHEBI:18420"/>
    </cofactor>
    <cofactor evidence="7">
        <name>Mn(2+)</name>
        <dbReference type="ChEBI" id="CHEBI:29035"/>
    </cofactor>
    <text evidence="7">Divalent metal cations. Prefers magnesium or manganese.</text>
</comment>
<feature type="binding site" evidence="7">
    <location>
        <position position="283"/>
    </location>
    <ligand>
        <name>a divalent metal cation</name>
        <dbReference type="ChEBI" id="CHEBI:60240"/>
    </ligand>
</feature>
<dbReference type="RefSeq" id="WP_110832994.1">
    <property type="nucleotide sequence ID" value="NZ_BMQG01000003.1"/>
</dbReference>
<feature type="binding site" evidence="6">
    <location>
        <position position="470"/>
    </location>
    <ligand>
        <name>(S)-malate</name>
        <dbReference type="ChEBI" id="CHEBI:15589"/>
    </ligand>
</feature>
<dbReference type="AlphaFoldDB" id="A0A8H9GNL6"/>
<dbReference type="Gene3D" id="3.40.50.720">
    <property type="entry name" value="NAD(P)-binding Rossmann-like Domain"/>
    <property type="match status" value="1"/>
</dbReference>
<feature type="active site" description="Proton donor" evidence="5">
    <location>
        <position position="117"/>
    </location>
</feature>
<feature type="binding site" evidence="6">
    <location>
        <position position="426"/>
    </location>
    <ligand>
        <name>(S)-malate</name>
        <dbReference type="ChEBI" id="CHEBI:15589"/>
    </ligand>
</feature>
<dbReference type="InterPro" id="IPR001891">
    <property type="entry name" value="Malic_OxRdtase"/>
</dbReference>
<dbReference type="Pfam" id="PF00390">
    <property type="entry name" value="malic"/>
    <property type="match status" value="1"/>
</dbReference>
<dbReference type="EMBL" id="BMQG01000003">
    <property type="protein sequence ID" value="GGM36389.1"/>
    <property type="molecule type" value="Genomic_DNA"/>
</dbReference>
<evidence type="ECO:0000259" key="9">
    <source>
        <dbReference type="SMART" id="SM00919"/>
    </source>
</evidence>
<dbReference type="SMART" id="SM00919">
    <property type="entry name" value="Malic_M"/>
    <property type="match status" value="1"/>
</dbReference>
<dbReference type="GO" id="GO:0004470">
    <property type="term" value="F:malic enzyme activity"/>
    <property type="evidence" value="ECO:0007669"/>
    <property type="project" value="InterPro"/>
</dbReference>
<reference evidence="12" key="1">
    <citation type="journal article" date="2019" name="Int. J. Syst. Evol. Microbiol.">
        <title>The Global Catalogue of Microorganisms (GCM) 10K type strain sequencing project: providing services to taxonomists for standard genome sequencing and annotation.</title>
        <authorList>
            <consortium name="The Broad Institute Genomics Platform"/>
            <consortium name="The Broad Institute Genome Sequencing Center for Infectious Disease"/>
            <person name="Wu L."/>
            <person name="Ma J."/>
        </authorList>
    </citation>
    <scope>NUCLEOTIDE SEQUENCE [LARGE SCALE GENOMIC DNA]</scope>
    <source>
        <strain evidence="12">JCM 31047</strain>
    </source>
</reference>
<evidence type="ECO:0000313" key="11">
    <source>
        <dbReference type="EMBL" id="GGM36389.1"/>
    </source>
</evidence>
<dbReference type="SMART" id="SM01274">
    <property type="entry name" value="malic"/>
    <property type="match status" value="1"/>
</dbReference>
<dbReference type="SUPFAM" id="SSF53223">
    <property type="entry name" value="Aminoacid dehydrogenase-like, N-terminal domain"/>
    <property type="match status" value="1"/>
</dbReference>